<dbReference type="SMART" id="SM00866">
    <property type="entry name" value="UTRA"/>
    <property type="match status" value="1"/>
</dbReference>
<dbReference type="PANTHER" id="PTHR44846">
    <property type="entry name" value="MANNOSYL-D-GLYCERATE TRANSPORT/METABOLISM SYSTEM REPRESSOR MNGR-RELATED"/>
    <property type="match status" value="1"/>
</dbReference>
<dbReference type="RefSeq" id="WP_014216084.1">
    <property type="nucleotide sequence ID" value="NC_016605.1"/>
</dbReference>
<dbReference type="Pfam" id="PF07702">
    <property type="entry name" value="UTRA"/>
    <property type="match status" value="1"/>
</dbReference>
<dbReference type="SUPFAM" id="SSF64288">
    <property type="entry name" value="Chorismate lyase-like"/>
    <property type="match status" value="1"/>
</dbReference>
<dbReference type="Gene3D" id="1.10.10.10">
    <property type="entry name" value="Winged helix-like DNA-binding domain superfamily/Winged helix DNA-binding domain"/>
    <property type="match status" value="1"/>
</dbReference>
<dbReference type="InterPro" id="IPR050679">
    <property type="entry name" value="Bact_HTH_transcr_reg"/>
</dbReference>
<dbReference type="SUPFAM" id="SSF46785">
    <property type="entry name" value="Winged helix' DNA-binding domain"/>
    <property type="match status" value="1"/>
</dbReference>
<dbReference type="NCBIfam" id="TIGR02404">
    <property type="entry name" value="trehalos_R_Bsub"/>
    <property type="match status" value="1"/>
</dbReference>
<dbReference type="PRINTS" id="PR00035">
    <property type="entry name" value="HTHGNTR"/>
</dbReference>
<proteinExistence type="predicted"/>
<dbReference type="HOGENOM" id="CLU_063236_5_2_9"/>
<protein>
    <recommendedName>
        <fullName evidence="4">Trehalose operon repressor</fullName>
    </recommendedName>
</protein>
<dbReference type="eggNOG" id="COG2188">
    <property type="taxonomic scope" value="Bacteria"/>
</dbReference>
<dbReference type="InterPro" id="IPR036388">
    <property type="entry name" value="WH-like_DNA-bd_sf"/>
</dbReference>
<dbReference type="GO" id="GO:0045892">
    <property type="term" value="P:negative regulation of DNA-templated transcription"/>
    <property type="evidence" value="ECO:0007669"/>
    <property type="project" value="TreeGrafter"/>
</dbReference>
<dbReference type="SMART" id="SM00345">
    <property type="entry name" value="HTH_GNTR"/>
    <property type="match status" value="1"/>
</dbReference>
<dbReference type="InterPro" id="IPR036390">
    <property type="entry name" value="WH_DNA-bd_sf"/>
</dbReference>
<evidence type="ECO:0000256" key="4">
    <source>
        <dbReference type="NCBIfam" id="TIGR02404"/>
    </source>
</evidence>
<evidence type="ECO:0000313" key="6">
    <source>
        <dbReference type="EMBL" id="AEV95890.1"/>
    </source>
</evidence>
<evidence type="ECO:0000256" key="3">
    <source>
        <dbReference type="ARBA" id="ARBA00023163"/>
    </source>
</evidence>
<dbReference type="CDD" id="cd07377">
    <property type="entry name" value="WHTH_GntR"/>
    <property type="match status" value="1"/>
</dbReference>
<dbReference type="InterPro" id="IPR012770">
    <property type="entry name" value="TreR"/>
</dbReference>
<feature type="domain" description="HTH gntR-type" evidence="5">
    <location>
        <begin position="2"/>
        <end position="70"/>
    </location>
</feature>
<evidence type="ECO:0000256" key="1">
    <source>
        <dbReference type="ARBA" id="ARBA00023015"/>
    </source>
</evidence>
<sequence length="243" mass="27851">MKSKYDLIQQDIANKIMHHIYPANSFLPSESQLCDLYGVSRETIRKALALLLEQGYIQKIQGKGSIVLDFSRFTFPVSGIASFKELNQSEHMNSRTKLIKLEDMNVPTEVFQLDKDNLFPATYVERLRIVDSEPIVLDRDYLLKSVVTTLPKVAAEDSLYEYLEGKLGLDIGYATKMITVEPPTPHQQELLHVPDNKDVVIVRSQTYLSDTTLFQFTESIHRADKFSFSDFARRKKVKGSNRK</sequence>
<dbReference type="PANTHER" id="PTHR44846:SF12">
    <property type="entry name" value="HTH-TYPE TRANSCRIPTIONAL REGULATOR TRER"/>
    <property type="match status" value="1"/>
</dbReference>
<dbReference type="InterPro" id="IPR000524">
    <property type="entry name" value="Tscrpt_reg_HTH_GntR"/>
</dbReference>
<dbReference type="Pfam" id="PF00392">
    <property type="entry name" value="GntR"/>
    <property type="match status" value="1"/>
</dbReference>
<name>G8PBA1_PEDCP</name>
<accession>G8PBA1</accession>
<evidence type="ECO:0000256" key="2">
    <source>
        <dbReference type="ARBA" id="ARBA00023125"/>
    </source>
</evidence>
<dbReference type="GO" id="GO:0003700">
    <property type="term" value="F:DNA-binding transcription factor activity"/>
    <property type="evidence" value="ECO:0007669"/>
    <property type="project" value="UniProtKB-UniRule"/>
</dbReference>
<dbReference type="Gene3D" id="3.40.1410.10">
    <property type="entry name" value="Chorismate lyase-like"/>
    <property type="match status" value="1"/>
</dbReference>
<organism evidence="6 7">
    <name type="scientific">Pediococcus claussenii (strain ATCC BAA-344 / DSM 14800 / JCM 18046 / KCTC 3811 / LMG 21948 / P06)</name>
    <dbReference type="NCBI Taxonomy" id="701521"/>
    <lineage>
        <taxon>Bacteria</taxon>
        <taxon>Bacillati</taxon>
        <taxon>Bacillota</taxon>
        <taxon>Bacilli</taxon>
        <taxon>Lactobacillales</taxon>
        <taxon>Lactobacillaceae</taxon>
        <taxon>Pediococcus</taxon>
    </lineage>
</organism>
<dbReference type="InterPro" id="IPR028978">
    <property type="entry name" value="Chorismate_lyase_/UTRA_dom_sf"/>
</dbReference>
<keyword evidence="3" id="KW-0804">Transcription</keyword>
<keyword evidence="1" id="KW-0805">Transcription regulation</keyword>
<dbReference type="PROSITE" id="PS50949">
    <property type="entry name" value="HTH_GNTR"/>
    <property type="match status" value="1"/>
</dbReference>
<dbReference type="PATRIC" id="fig|701521.8.peg.1574"/>
<dbReference type="STRING" id="701521.PECL_1673"/>
<dbReference type="InterPro" id="IPR011663">
    <property type="entry name" value="UTRA"/>
</dbReference>
<evidence type="ECO:0000259" key="5">
    <source>
        <dbReference type="PROSITE" id="PS50949"/>
    </source>
</evidence>
<dbReference type="AlphaFoldDB" id="G8PBA1"/>
<keyword evidence="7" id="KW-1185">Reference proteome</keyword>
<dbReference type="KEGG" id="pce:PECL_1673"/>
<evidence type="ECO:0000313" key="7">
    <source>
        <dbReference type="Proteomes" id="UP000005444"/>
    </source>
</evidence>
<reference evidence="6 7" key="1">
    <citation type="journal article" date="2012" name="J. Bacteriol.">
        <title>Complete Genome Sequence of the Beer Spoilage Organism Pediococcus claussenii ATCC BAA-344T.</title>
        <authorList>
            <person name="Pittet V."/>
            <person name="Abegunde T."/>
            <person name="Marfleet T."/>
            <person name="Haakensen M."/>
            <person name="Morrow K."/>
            <person name="Jayaprakash T."/>
            <person name="Schroeder K."/>
            <person name="Trost B."/>
            <person name="Byrns S."/>
            <person name="Bergsveinson J."/>
            <person name="Kusalik A."/>
            <person name="Ziola B."/>
        </authorList>
    </citation>
    <scope>NUCLEOTIDE SEQUENCE [LARGE SCALE GENOMIC DNA]</scope>
    <source>
        <strain evidence="6 7">ATCC BAA-344</strain>
    </source>
</reference>
<gene>
    <name evidence="6" type="primary">treR</name>
    <name evidence="6" type="ordered locus">PECL_1673</name>
</gene>
<dbReference type="Proteomes" id="UP000005444">
    <property type="component" value="Chromosome"/>
</dbReference>
<dbReference type="EMBL" id="CP003137">
    <property type="protein sequence ID" value="AEV95890.1"/>
    <property type="molecule type" value="Genomic_DNA"/>
</dbReference>
<keyword evidence="2" id="KW-0238">DNA-binding</keyword>
<dbReference type="GO" id="GO:0003677">
    <property type="term" value="F:DNA binding"/>
    <property type="evidence" value="ECO:0007669"/>
    <property type="project" value="UniProtKB-UniRule"/>
</dbReference>